<evidence type="ECO:0000259" key="3">
    <source>
        <dbReference type="Pfam" id="PF26255"/>
    </source>
</evidence>
<evidence type="ECO:0000313" key="4">
    <source>
        <dbReference type="EMBL" id="QSG05308.1"/>
    </source>
</evidence>
<dbReference type="EMBL" id="CP064787">
    <property type="protein sequence ID" value="QSG05308.1"/>
    <property type="molecule type" value="Genomic_DNA"/>
</dbReference>
<feature type="coiled-coil region" evidence="1">
    <location>
        <begin position="482"/>
        <end position="509"/>
    </location>
</feature>
<dbReference type="AlphaFoldDB" id="A0A897MZ92"/>
<keyword evidence="2" id="KW-0472">Membrane</keyword>
<evidence type="ECO:0000256" key="2">
    <source>
        <dbReference type="SAM" id="Phobius"/>
    </source>
</evidence>
<gene>
    <name evidence="4" type="ORF">HSR121_0960</name>
</gene>
<proteinExistence type="predicted"/>
<dbReference type="Proteomes" id="UP000663525">
    <property type="component" value="Chromosome"/>
</dbReference>
<protein>
    <recommendedName>
        <fullName evidence="3">Envelope protein N-terminal domain-containing protein</fullName>
    </recommendedName>
</protein>
<reference evidence="4" key="1">
    <citation type="submission" date="2020-11" db="EMBL/GenBank/DDBJ databases">
        <title>Carbohydrate-dependent, anaerobic sulfur respiration: A novel catabolism in halophilic archaea.</title>
        <authorList>
            <person name="Sorokin D.Y."/>
            <person name="Messina E."/>
            <person name="Smedile F."/>
            <person name="La Cono V."/>
            <person name="Hallsworth J.E."/>
            <person name="Yakimov M.M."/>
        </authorList>
    </citation>
    <scope>NUCLEOTIDE SEQUENCE</scope>
    <source>
        <strain evidence="4">HSR12-1</strain>
    </source>
</reference>
<accession>A0A897MZ92</accession>
<keyword evidence="2" id="KW-0812">Transmembrane</keyword>
<dbReference type="InterPro" id="IPR058677">
    <property type="entry name" value="ORF4_N"/>
</dbReference>
<name>A0A897MZ92_9EURY</name>
<feature type="domain" description="Envelope protein N-terminal" evidence="3">
    <location>
        <begin position="75"/>
        <end position="369"/>
    </location>
</feature>
<keyword evidence="2" id="KW-1133">Transmembrane helix</keyword>
<sequence length="569" mass="61175">MKRIFTLTLTLLVVVSPIIGVLPAAISGPVGSASAAGCGVDEYQNDTERYGTADALQGQTGYRVGADTYDFTCEDLQDDLSYYQAASTLRSSYWGFATTFDNSLEDSALSAYSELEKSVLYAYDNGTSLSSAKVEAKSSFDDYYSTKEMNYLENYEALVYGMDAFMNQSTYNLIDGFNGIGNVESDGSTFDLYNNDGYEASGDSYTDYAGLGTTQYTLANGTSVTVPTIKIEVYVDVKTLAGDGNSRWIFDQTVDLGPGLPTSPTISTEPENSDFKTGYLNLEFTNLVIQPPSGTDYPYQTFLFVGNVNDRLNQIESEYDNFNSTYEAYTEGIYNGLDTGEISYSDAISRATQVDTYLQQAADENRSFNMAVVGLSGAGLDGVAVENTSYMTVNMSTEKYDMPITRDGMLLSRGAPADGWAYNTTYDSANIDGGQMFVDLDGDEYTINGTFTIEGAYDENGDPINAESIQNPEPDRLETYDASDYVNLTQELQNDINELEEKLTDDDGAGGGGGGTDGASSSDILAGFADAMSALFGWAGAGISGAFQGLIIVVVGLVALSIVLNSLLP</sequence>
<evidence type="ECO:0000256" key="1">
    <source>
        <dbReference type="SAM" id="Coils"/>
    </source>
</evidence>
<feature type="transmembrane region" description="Helical" evidence="2">
    <location>
        <begin position="546"/>
        <end position="568"/>
    </location>
</feature>
<dbReference type="GeneID" id="68854589"/>
<dbReference type="Pfam" id="PF26255">
    <property type="entry name" value="Viral_env_HRPV"/>
    <property type="match status" value="1"/>
</dbReference>
<keyword evidence="1" id="KW-0175">Coiled coil</keyword>
<evidence type="ECO:0000313" key="5">
    <source>
        <dbReference type="Proteomes" id="UP000663525"/>
    </source>
</evidence>
<organism evidence="4 5">
    <name type="scientific">Halapricum desulfuricans</name>
    <dbReference type="NCBI Taxonomy" id="2841257"/>
    <lineage>
        <taxon>Archaea</taxon>
        <taxon>Methanobacteriati</taxon>
        <taxon>Methanobacteriota</taxon>
        <taxon>Stenosarchaea group</taxon>
        <taxon>Halobacteria</taxon>
        <taxon>Halobacteriales</taxon>
        <taxon>Haloarculaceae</taxon>
        <taxon>Halapricum</taxon>
    </lineage>
</organism>
<dbReference type="RefSeq" id="WP_229115095.1">
    <property type="nucleotide sequence ID" value="NZ_CP064787.1"/>
</dbReference>